<organism evidence="3 4">
    <name type="scientific">Reticulomyxa filosa</name>
    <dbReference type="NCBI Taxonomy" id="46433"/>
    <lineage>
        <taxon>Eukaryota</taxon>
        <taxon>Sar</taxon>
        <taxon>Rhizaria</taxon>
        <taxon>Retaria</taxon>
        <taxon>Foraminifera</taxon>
        <taxon>Monothalamids</taxon>
        <taxon>Reticulomyxidae</taxon>
        <taxon>Reticulomyxa</taxon>
    </lineage>
</organism>
<accession>X6MS72</accession>
<keyword evidence="1" id="KW-0175">Coiled coil</keyword>
<keyword evidence="2" id="KW-0812">Transmembrane</keyword>
<comment type="caution">
    <text evidence="3">The sequence shown here is derived from an EMBL/GenBank/DDBJ whole genome shotgun (WGS) entry which is preliminary data.</text>
</comment>
<dbReference type="OrthoDB" id="19482at2759"/>
<feature type="non-terminal residue" evidence="3">
    <location>
        <position position="1"/>
    </location>
</feature>
<protein>
    <submittedName>
        <fullName evidence="3">Uncharacterized protein</fullName>
    </submittedName>
</protein>
<feature type="transmembrane region" description="Helical" evidence="2">
    <location>
        <begin position="238"/>
        <end position="264"/>
    </location>
</feature>
<keyword evidence="2" id="KW-1133">Transmembrane helix</keyword>
<sequence>INAMSNAKENNLDNAEQTAKLSGTDTDQKVNFEFGSINFEDLDLTTENVDLTVVDGLLKQFQDNKVVRDALEKNVNGCIIVPIVFGLPVKHRMIKKLARYYEQHQIGSIIDTAEILLDLKNINQDKPEENKENKENENDDSEASAKRLRTNRYAQYISSLLIAFNNSLPDLLTKHVNEALEIWSRKNPRGSRYCGSHIFLILIITLLYWLHLIVTGKKNNETTFSLEAKIISKYETNLFVFSVIDYSVIVLFFSNWIIVVLLLLDSILFQNSDTILH</sequence>
<feature type="transmembrane region" description="Helical" evidence="2">
    <location>
        <begin position="193"/>
        <end position="214"/>
    </location>
</feature>
<evidence type="ECO:0000313" key="3">
    <source>
        <dbReference type="EMBL" id="ETO15920.1"/>
    </source>
</evidence>
<dbReference type="Proteomes" id="UP000023152">
    <property type="component" value="Unassembled WGS sequence"/>
</dbReference>
<keyword evidence="4" id="KW-1185">Reference proteome</keyword>
<keyword evidence="2" id="KW-0472">Membrane</keyword>
<name>X6MS72_RETFI</name>
<evidence type="ECO:0000313" key="4">
    <source>
        <dbReference type="Proteomes" id="UP000023152"/>
    </source>
</evidence>
<evidence type="ECO:0000256" key="2">
    <source>
        <dbReference type="SAM" id="Phobius"/>
    </source>
</evidence>
<proteinExistence type="predicted"/>
<dbReference type="AlphaFoldDB" id="X6MS72"/>
<dbReference type="EMBL" id="ASPP01018701">
    <property type="protein sequence ID" value="ETO15920.1"/>
    <property type="molecule type" value="Genomic_DNA"/>
</dbReference>
<feature type="coiled-coil region" evidence="1">
    <location>
        <begin position="119"/>
        <end position="151"/>
    </location>
</feature>
<gene>
    <name evidence="3" type="ORF">RFI_21445</name>
</gene>
<reference evidence="3 4" key="1">
    <citation type="journal article" date="2013" name="Curr. Biol.">
        <title>The Genome of the Foraminiferan Reticulomyxa filosa.</title>
        <authorList>
            <person name="Glockner G."/>
            <person name="Hulsmann N."/>
            <person name="Schleicher M."/>
            <person name="Noegel A.A."/>
            <person name="Eichinger L."/>
            <person name="Gallinger C."/>
            <person name="Pawlowski J."/>
            <person name="Sierra R."/>
            <person name="Euteneuer U."/>
            <person name="Pillet L."/>
            <person name="Moustafa A."/>
            <person name="Platzer M."/>
            <person name="Groth M."/>
            <person name="Szafranski K."/>
            <person name="Schliwa M."/>
        </authorList>
    </citation>
    <scope>NUCLEOTIDE SEQUENCE [LARGE SCALE GENOMIC DNA]</scope>
</reference>
<evidence type="ECO:0000256" key="1">
    <source>
        <dbReference type="SAM" id="Coils"/>
    </source>
</evidence>